<sequence>MKTGFIAVLIFFAAAAAGVPGLHAFQCEKAAVLGKNQVVLSEGLLYTKFSPVTEPKVFEENPALTLNGITADHDIWDVPFEIRIGFTENFTFGISASYLCNIFNATGWVFALGTYNFTSSGISGIGFKGLQRIIAEDSPVPGLSLLYGVSFPLGEDDYVAQDKNESFRMPLGDRGVTLSVIEAISRDLGWFALHLNLGYDLRLPYTQKKNWKGDAVSDRILDPGDRFIYGAAFEWKWTGVSFIFEIDGCACGNSTLDGASIEGSGTHTVQLIPGFNFSPGASLTIEAGFKAAVLSRGANAEYFYGPVFRMEQKL</sequence>
<gene>
    <name evidence="2" type="ORF">COY52_03640</name>
</gene>
<accession>A0A2M7SEB2</accession>
<evidence type="ECO:0000256" key="1">
    <source>
        <dbReference type="SAM" id="SignalP"/>
    </source>
</evidence>
<name>A0A2M7SEB2_9BACT</name>
<dbReference type="EMBL" id="PFMR01000098">
    <property type="protein sequence ID" value="PIZ17643.1"/>
    <property type="molecule type" value="Genomic_DNA"/>
</dbReference>
<proteinExistence type="predicted"/>
<comment type="caution">
    <text evidence="2">The sequence shown here is derived from an EMBL/GenBank/DDBJ whole genome shotgun (WGS) entry which is preliminary data.</text>
</comment>
<keyword evidence="1" id="KW-0732">Signal</keyword>
<evidence type="ECO:0000313" key="2">
    <source>
        <dbReference type="EMBL" id="PIZ17643.1"/>
    </source>
</evidence>
<reference evidence="3" key="1">
    <citation type="submission" date="2017-09" db="EMBL/GenBank/DDBJ databases">
        <title>Depth-based differentiation of microbial function through sediment-hosted aquifers and enrichment of novel symbionts in the deep terrestrial subsurface.</title>
        <authorList>
            <person name="Probst A.J."/>
            <person name="Ladd B."/>
            <person name="Jarett J.K."/>
            <person name="Geller-Mcgrath D.E."/>
            <person name="Sieber C.M.K."/>
            <person name="Emerson J.B."/>
            <person name="Anantharaman K."/>
            <person name="Thomas B.C."/>
            <person name="Malmstrom R."/>
            <person name="Stieglmeier M."/>
            <person name="Klingl A."/>
            <person name="Woyke T."/>
            <person name="Ryan C.M."/>
            <person name="Banfield J.F."/>
        </authorList>
    </citation>
    <scope>NUCLEOTIDE SEQUENCE [LARGE SCALE GENOMIC DNA]</scope>
</reference>
<evidence type="ECO:0000313" key="3">
    <source>
        <dbReference type="Proteomes" id="UP000229307"/>
    </source>
</evidence>
<evidence type="ECO:0008006" key="4">
    <source>
        <dbReference type="Google" id="ProtNLM"/>
    </source>
</evidence>
<dbReference type="Proteomes" id="UP000229307">
    <property type="component" value="Unassembled WGS sequence"/>
</dbReference>
<protein>
    <recommendedName>
        <fullName evidence="4">Transporter</fullName>
    </recommendedName>
</protein>
<dbReference type="AlphaFoldDB" id="A0A2M7SEB2"/>
<organism evidence="2 3">
    <name type="scientific">Candidatus Desantisbacteria bacterium CG_4_10_14_0_8_um_filter_48_22</name>
    <dbReference type="NCBI Taxonomy" id="1974543"/>
    <lineage>
        <taxon>Bacteria</taxon>
        <taxon>Candidatus Desantisiibacteriota</taxon>
    </lineage>
</organism>
<feature type="chain" id="PRO_5014676326" description="Transporter" evidence="1">
    <location>
        <begin position="25"/>
        <end position="314"/>
    </location>
</feature>
<feature type="signal peptide" evidence="1">
    <location>
        <begin position="1"/>
        <end position="24"/>
    </location>
</feature>